<dbReference type="Proteomes" id="UP001373714">
    <property type="component" value="Unassembled WGS sequence"/>
</dbReference>
<evidence type="ECO:0000256" key="1">
    <source>
        <dbReference type="SAM" id="SignalP"/>
    </source>
</evidence>
<sequence length="223" mass="24270">MAQSKISALFALIFLLFTYLSLADVLNVTIHTPTDNLYLQRSSSGSLTIWQYKDSPPPSTFVSNDSFISRDTDGRYLIYFPSEIQATNLSRILLQPIDKIPIGARGFRLSYMQGSAGLDGVFIGTDIVGNGMYIVACVPQYLNNNITILAAKNSPFPPEVQFTSDSNLPYLPFTTLGFPHDGCQPVTFVTESEVAPLAWGSVAPSFEAISEADTEYIGGISSS</sequence>
<protein>
    <submittedName>
        <fullName evidence="2">Uncharacterized protein</fullName>
    </submittedName>
</protein>
<name>A0AAV9VHB4_9PEZI</name>
<evidence type="ECO:0000313" key="3">
    <source>
        <dbReference type="Proteomes" id="UP001373714"/>
    </source>
</evidence>
<keyword evidence="3" id="KW-1185">Reference proteome</keyword>
<proteinExistence type="predicted"/>
<reference evidence="2 3" key="1">
    <citation type="submission" date="2019-10" db="EMBL/GenBank/DDBJ databases">
        <authorList>
            <person name="Palmer J.M."/>
        </authorList>
    </citation>
    <scope>NUCLEOTIDE SEQUENCE [LARGE SCALE GENOMIC DNA]</scope>
    <source>
        <strain evidence="2 3">TWF730</strain>
    </source>
</reference>
<dbReference type="AlphaFoldDB" id="A0AAV9VHB4"/>
<feature type="chain" id="PRO_5043866537" evidence="1">
    <location>
        <begin position="24"/>
        <end position="223"/>
    </location>
</feature>
<comment type="caution">
    <text evidence="2">The sequence shown here is derived from an EMBL/GenBank/DDBJ whole genome shotgun (WGS) entry which is preliminary data.</text>
</comment>
<feature type="signal peptide" evidence="1">
    <location>
        <begin position="1"/>
        <end position="23"/>
    </location>
</feature>
<accession>A0AAV9VHB4</accession>
<evidence type="ECO:0000313" key="2">
    <source>
        <dbReference type="EMBL" id="KAK6360857.1"/>
    </source>
</evidence>
<dbReference type="EMBL" id="JAVHNS010000003">
    <property type="protein sequence ID" value="KAK6360857.1"/>
    <property type="molecule type" value="Genomic_DNA"/>
</dbReference>
<keyword evidence="1" id="KW-0732">Signal</keyword>
<gene>
    <name evidence="2" type="ORF">TWF730_006973</name>
</gene>
<organism evidence="2 3">
    <name type="scientific">Orbilia blumenaviensis</name>
    <dbReference type="NCBI Taxonomy" id="1796055"/>
    <lineage>
        <taxon>Eukaryota</taxon>
        <taxon>Fungi</taxon>
        <taxon>Dikarya</taxon>
        <taxon>Ascomycota</taxon>
        <taxon>Pezizomycotina</taxon>
        <taxon>Orbiliomycetes</taxon>
        <taxon>Orbiliales</taxon>
        <taxon>Orbiliaceae</taxon>
        <taxon>Orbilia</taxon>
    </lineage>
</organism>